<feature type="region of interest" description="Disordered" evidence="1">
    <location>
        <begin position="120"/>
        <end position="162"/>
    </location>
</feature>
<protein>
    <submittedName>
        <fullName evidence="2">Uncharacterized protein</fullName>
    </submittedName>
</protein>
<evidence type="ECO:0000313" key="2">
    <source>
        <dbReference type="EMBL" id="GGK22216.1"/>
    </source>
</evidence>
<evidence type="ECO:0000313" key="3">
    <source>
        <dbReference type="Proteomes" id="UP000660265"/>
    </source>
</evidence>
<comment type="caution">
    <text evidence="2">The sequence shown here is derived from an EMBL/GenBank/DDBJ whole genome shotgun (WGS) entry which is preliminary data.</text>
</comment>
<keyword evidence="3" id="KW-1185">Reference proteome</keyword>
<organism evidence="2 3">
    <name type="scientific">Streptomyces camponoticapitis</name>
    <dbReference type="NCBI Taxonomy" id="1616125"/>
    <lineage>
        <taxon>Bacteria</taxon>
        <taxon>Bacillati</taxon>
        <taxon>Actinomycetota</taxon>
        <taxon>Actinomycetes</taxon>
        <taxon>Kitasatosporales</taxon>
        <taxon>Streptomycetaceae</taxon>
        <taxon>Streptomyces</taxon>
    </lineage>
</organism>
<proteinExistence type="predicted"/>
<accession>A0ABQ2ES81</accession>
<name>A0ABQ2ES81_9ACTN</name>
<feature type="compositionally biased region" description="Basic and acidic residues" evidence="1">
    <location>
        <begin position="127"/>
        <end position="143"/>
    </location>
</feature>
<reference evidence="3" key="1">
    <citation type="journal article" date="2019" name="Int. J. Syst. Evol. Microbiol.">
        <title>The Global Catalogue of Microorganisms (GCM) 10K type strain sequencing project: providing services to taxonomists for standard genome sequencing and annotation.</title>
        <authorList>
            <consortium name="The Broad Institute Genomics Platform"/>
            <consortium name="The Broad Institute Genome Sequencing Center for Infectious Disease"/>
            <person name="Wu L."/>
            <person name="Ma J."/>
        </authorList>
    </citation>
    <scope>NUCLEOTIDE SEQUENCE [LARGE SCALE GENOMIC DNA]</scope>
    <source>
        <strain evidence="3">CGMCC 4.7275</strain>
    </source>
</reference>
<dbReference type="Pfam" id="PF19953">
    <property type="entry name" value="EACC1"/>
    <property type="match status" value="1"/>
</dbReference>
<dbReference type="Proteomes" id="UP000660265">
    <property type="component" value="Unassembled WGS sequence"/>
</dbReference>
<evidence type="ECO:0000256" key="1">
    <source>
        <dbReference type="SAM" id="MobiDB-lite"/>
    </source>
</evidence>
<gene>
    <name evidence="2" type="ORF">GCM10011583_62760</name>
</gene>
<dbReference type="EMBL" id="BMMV01000027">
    <property type="protein sequence ID" value="GGK22216.1"/>
    <property type="molecule type" value="Genomic_DNA"/>
</dbReference>
<dbReference type="InterPro" id="IPR045428">
    <property type="entry name" value="EACC1"/>
</dbReference>
<sequence>MLRAIGPKLSHPPSWVGRNEGVAVRLGVGLEDEDTAEGELRSLHAWLLAEPAARRHARPVLGTARSPRAGAQGDVIDLISLAVSSGFAAASLALSIAAWRATRPGRPVVTVERPDGVRVTISDSSPEETRRLLESLTADRTDVRGAGQGDTDAGGDERGEPT</sequence>